<evidence type="ECO:0000313" key="5">
    <source>
        <dbReference type="EMBL" id="RDB58222.1"/>
    </source>
</evidence>
<dbReference type="InterPro" id="IPR004329">
    <property type="entry name" value="CcmE"/>
</dbReference>
<comment type="caution">
    <text evidence="5">The sequence shown here is derived from an EMBL/GenBank/DDBJ whole genome shotgun (WGS) entry which is preliminary data.</text>
</comment>
<evidence type="ECO:0000313" key="6">
    <source>
        <dbReference type="Proteomes" id="UP000253975"/>
    </source>
</evidence>
<dbReference type="GO" id="GO:0017003">
    <property type="term" value="P:protein-heme linkage"/>
    <property type="evidence" value="ECO:0007669"/>
    <property type="project" value="InterPro"/>
</dbReference>
<keyword evidence="2" id="KW-0479">Metal-binding</keyword>
<dbReference type="AlphaFoldDB" id="A0A369LGH0"/>
<dbReference type="EMBL" id="PPTO01000009">
    <property type="protein sequence ID" value="RDB58222.1"/>
    <property type="molecule type" value="Genomic_DNA"/>
</dbReference>
<proteinExistence type="predicted"/>
<dbReference type="GO" id="GO:0020037">
    <property type="term" value="F:heme binding"/>
    <property type="evidence" value="ECO:0007669"/>
    <property type="project" value="InterPro"/>
</dbReference>
<name>A0A369LGH0_9ACTN</name>
<keyword evidence="3" id="KW-0201">Cytochrome c-type biogenesis</keyword>
<dbReference type="Gene3D" id="2.40.50.140">
    <property type="entry name" value="Nucleic acid-binding proteins"/>
    <property type="match status" value="2"/>
</dbReference>
<sequence length="228" mass="23214">MNSKMKRRLIVVTGVIVVVLAIVLAIVGSSGAAKTISVKDALESDLAGERVQVSGNVVDNSFATVDGVLTFDIYDPDGGDPAQKLHVSYDGAASSTFGNGVTAICTGKIVEGEDGLELVCSELVTKCPSKYESATDALSVTNLLDYGDSIINTTVKLKGTVKAGTLTSAAESGEPRFVVVDASDASREIAVDYDGALADGIADGTSVVVTGSLEASGAFKATDVAQEG</sequence>
<organism evidence="5 6">
    <name type="scientific">Slackia isoflavoniconvertens</name>
    <dbReference type="NCBI Taxonomy" id="572010"/>
    <lineage>
        <taxon>Bacteria</taxon>
        <taxon>Bacillati</taxon>
        <taxon>Actinomycetota</taxon>
        <taxon>Coriobacteriia</taxon>
        <taxon>Eggerthellales</taxon>
        <taxon>Eggerthellaceae</taxon>
        <taxon>Slackia</taxon>
    </lineage>
</organism>
<dbReference type="SUPFAM" id="SSF82093">
    <property type="entry name" value="Heme chaperone CcmE"/>
    <property type="match status" value="2"/>
</dbReference>
<evidence type="ECO:0000256" key="4">
    <source>
        <dbReference type="ARBA" id="ARBA00023136"/>
    </source>
</evidence>
<dbReference type="InterPro" id="IPR036127">
    <property type="entry name" value="CcmE-like_sf"/>
</dbReference>
<keyword evidence="2" id="KW-0349">Heme</keyword>
<comment type="subcellular location">
    <subcellularLocation>
        <location evidence="1">Membrane</location>
    </subcellularLocation>
</comment>
<keyword evidence="2" id="KW-0408">Iron</keyword>
<reference evidence="5 6" key="1">
    <citation type="journal article" date="2018" name="Elife">
        <title>Discovery and characterization of a prevalent human gut bacterial enzyme sufficient for the inactivation of a family of plant toxins.</title>
        <authorList>
            <person name="Koppel N."/>
            <person name="Bisanz J.E."/>
            <person name="Pandelia M.E."/>
            <person name="Turnbaugh P.J."/>
            <person name="Balskus E.P."/>
        </authorList>
    </citation>
    <scope>NUCLEOTIDE SEQUENCE [LARGE SCALE GENOMIC DNA]</scope>
    <source>
        <strain evidence="5 6">OB21 GAM31</strain>
    </source>
</reference>
<gene>
    <name evidence="5" type="ORF">C1881_06575</name>
</gene>
<keyword evidence="4" id="KW-0472">Membrane</keyword>
<evidence type="ECO:0000256" key="2">
    <source>
        <dbReference type="ARBA" id="ARBA00022617"/>
    </source>
</evidence>
<dbReference type="Pfam" id="PF03100">
    <property type="entry name" value="CcmE"/>
    <property type="match status" value="2"/>
</dbReference>
<evidence type="ECO:0000256" key="1">
    <source>
        <dbReference type="ARBA" id="ARBA00004370"/>
    </source>
</evidence>
<dbReference type="RefSeq" id="WP_114615730.1">
    <property type="nucleotide sequence ID" value="NZ_PPTO01000009.1"/>
</dbReference>
<dbReference type="GO" id="GO:0005886">
    <property type="term" value="C:plasma membrane"/>
    <property type="evidence" value="ECO:0007669"/>
    <property type="project" value="InterPro"/>
</dbReference>
<evidence type="ECO:0000256" key="3">
    <source>
        <dbReference type="ARBA" id="ARBA00022748"/>
    </source>
</evidence>
<protein>
    <submittedName>
        <fullName evidence="5">Cytochrome C biogenesis protein</fullName>
    </submittedName>
</protein>
<accession>A0A369LGH0</accession>
<dbReference type="InterPro" id="IPR012340">
    <property type="entry name" value="NA-bd_OB-fold"/>
</dbReference>
<dbReference type="Proteomes" id="UP000253975">
    <property type="component" value="Unassembled WGS sequence"/>
</dbReference>
<dbReference type="GO" id="GO:0017004">
    <property type="term" value="P:cytochrome complex assembly"/>
    <property type="evidence" value="ECO:0007669"/>
    <property type="project" value="UniProtKB-KW"/>
</dbReference>